<dbReference type="InterPro" id="IPR002885">
    <property type="entry name" value="PPR_rpt"/>
</dbReference>
<dbReference type="GO" id="GO:0006396">
    <property type="term" value="P:RNA processing"/>
    <property type="evidence" value="ECO:0007669"/>
    <property type="project" value="TreeGrafter"/>
</dbReference>
<dbReference type="EMBL" id="WHWC01000006">
    <property type="protein sequence ID" value="KAG8381662.1"/>
    <property type="molecule type" value="Genomic_DNA"/>
</dbReference>
<feature type="repeat" description="PPR" evidence="3">
    <location>
        <begin position="288"/>
        <end position="322"/>
    </location>
</feature>
<evidence type="ECO:0000259" key="5">
    <source>
        <dbReference type="Pfam" id="PF17177"/>
    </source>
</evidence>
<dbReference type="Pfam" id="PF01535">
    <property type="entry name" value="PPR"/>
    <property type="match status" value="5"/>
</dbReference>
<keyword evidence="7" id="KW-1185">Reference proteome</keyword>
<dbReference type="Gene3D" id="1.25.40.10">
    <property type="entry name" value="Tetratricopeptide repeat domain"/>
    <property type="match status" value="7"/>
</dbReference>
<organism evidence="6 7">
    <name type="scientific">Buddleja alternifolia</name>
    <dbReference type="NCBI Taxonomy" id="168488"/>
    <lineage>
        <taxon>Eukaryota</taxon>
        <taxon>Viridiplantae</taxon>
        <taxon>Streptophyta</taxon>
        <taxon>Embryophyta</taxon>
        <taxon>Tracheophyta</taxon>
        <taxon>Spermatophyta</taxon>
        <taxon>Magnoliopsida</taxon>
        <taxon>eudicotyledons</taxon>
        <taxon>Gunneridae</taxon>
        <taxon>Pentapetalae</taxon>
        <taxon>asterids</taxon>
        <taxon>lamiids</taxon>
        <taxon>Lamiales</taxon>
        <taxon>Scrophulariaceae</taxon>
        <taxon>Buddlejeae</taxon>
        <taxon>Buddleja</taxon>
    </lineage>
</organism>
<dbReference type="InterPro" id="IPR011990">
    <property type="entry name" value="TPR-like_helical_dom_sf"/>
</dbReference>
<dbReference type="PROSITE" id="PS51375">
    <property type="entry name" value="PPR"/>
    <property type="match status" value="13"/>
</dbReference>
<dbReference type="GO" id="GO:0007005">
    <property type="term" value="P:mitochondrion organization"/>
    <property type="evidence" value="ECO:0007669"/>
    <property type="project" value="TreeGrafter"/>
</dbReference>
<accession>A0AAV6XNN6</accession>
<dbReference type="InterPro" id="IPR051114">
    <property type="entry name" value="Mito_RNA_Proc_CCM1"/>
</dbReference>
<dbReference type="SUPFAM" id="SSF81901">
    <property type="entry name" value="HCP-like"/>
    <property type="match status" value="2"/>
</dbReference>
<feature type="repeat" description="PPR" evidence="3">
    <location>
        <begin position="183"/>
        <end position="217"/>
    </location>
</feature>
<dbReference type="SUPFAM" id="SSF48452">
    <property type="entry name" value="TPR-like"/>
    <property type="match status" value="1"/>
</dbReference>
<protein>
    <recommendedName>
        <fullName evidence="5">PROP1-like PPR domain-containing protein</fullName>
    </recommendedName>
</protein>
<evidence type="ECO:0000256" key="2">
    <source>
        <dbReference type="ARBA" id="ARBA00022737"/>
    </source>
</evidence>
<dbReference type="Proteomes" id="UP000826271">
    <property type="component" value="Unassembled WGS sequence"/>
</dbReference>
<feature type="repeat" description="PPR" evidence="3">
    <location>
        <begin position="806"/>
        <end position="840"/>
    </location>
</feature>
<feature type="repeat" description="PPR" evidence="3">
    <location>
        <begin position="253"/>
        <end position="287"/>
    </location>
</feature>
<dbReference type="PANTHER" id="PTHR47934:SF6">
    <property type="entry name" value="MITOCHONDRIAL GROUP I INTRON SPLICING FACTOR CCM1-RELATED"/>
    <property type="match status" value="1"/>
</dbReference>
<dbReference type="Pfam" id="PF17177">
    <property type="entry name" value="PPR_long"/>
    <property type="match status" value="1"/>
</dbReference>
<feature type="repeat" description="PPR" evidence="3">
    <location>
        <begin position="841"/>
        <end position="875"/>
    </location>
</feature>
<name>A0AAV6XNN6_9LAMI</name>
<dbReference type="PANTHER" id="PTHR47934">
    <property type="entry name" value="PENTATRICOPEPTIDE REPEAT-CONTAINING PROTEIN PET309, MITOCHONDRIAL"/>
    <property type="match status" value="1"/>
</dbReference>
<feature type="repeat" description="PPR" evidence="3">
    <location>
        <begin position="911"/>
        <end position="945"/>
    </location>
</feature>
<evidence type="ECO:0000313" key="7">
    <source>
        <dbReference type="Proteomes" id="UP000826271"/>
    </source>
</evidence>
<feature type="domain" description="PROP1-like PPR" evidence="5">
    <location>
        <begin position="276"/>
        <end position="408"/>
    </location>
</feature>
<dbReference type="GO" id="GO:0005739">
    <property type="term" value="C:mitochondrion"/>
    <property type="evidence" value="ECO:0007669"/>
    <property type="project" value="TreeGrafter"/>
</dbReference>
<feature type="repeat" description="PPR" evidence="3">
    <location>
        <begin position="323"/>
        <end position="357"/>
    </location>
</feature>
<feature type="region of interest" description="Disordered" evidence="4">
    <location>
        <begin position="1"/>
        <end position="29"/>
    </location>
</feature>
<proteinExistence type="inferred from homology"/>
<feature type="compositionally biased region" description="Low complexity" evidence="4">
    <location>
        <begin position="1"/>
        <end position="13"/>
    </location>
</feature>
<feature type="region of interest" description="Disordered" evidence="4">
    <location>
        <begin position="43"/>
        <end position="66"/>
    </location>
</feature>
<evidence type="ECO:0000256" key="4">
    <source>
        <dbReference type="SAM" id="MobiDB-lite"/>
    </source>
</evidence>
<feature type="repeat" description="PPR" evidence="3">
    <location>
        <begin position="428"/>
        <end position="462"/>
    </location>
</feature>
<feature type="repeat" description="PPR" evidence="3">
    <location>
        <begin position="358"/>
        <end position="392"/>
    </location>
</feature>
<evidence type="ECO:0000256" key="3">
    <source>
        <dbReference type="PROSITE-ProRule" id="PRU00708"/>
    </source>
</evidence>
<feature type="repeat" description="PPR" evidence="3">
    <location>
        <begin position="946"/>
        <end position="980"/>
    </location>
</feature>
<keyword evidence="2" id="KW-0677">Repeat</keyword>
<dbReference type="InterPro" id="IPR033443">
    <property type="entry name" value="PROP1-like_PPR_dom"/>
</dbReference>
<dbReference type="AlphaFoldDB" id="A0AAV6XNN6"/>
<feature type="repeat" description="PPR" evidence="3">
    <location>
        <begin position="771"/>
        <end position="805"/>
    </location>
</feature>
<sequence>MEALKSSFLLPSSPLNPPHRTRKLNKPPPTILCCLKPDPWSLSSGNLDKPKPKSKHPKNPLPDDNARRIIKAKAHYLSVLRRNQGSRAQTPKWIKRTPEQMVRYLEDDRNGHLYGRHVVAAIKRVRSISGMREGEYDMREVMSSFVAKLSFREMCVVLKEQKSWRQVRDFFHWMKLQLSYRPSVIVYTIVLRAYGQVGKIKLAEETFLEMLESGCEPDEVACGTMLCSYARWGRHKAMLSFYSAIQERGIMLSASVFNFMLSSLQKKSLHSDVIYVWRQMIDKGVAPNNFTYTVVISSLVKGGMAEEALKAFNEMKNLGFVPEESTYSLLISLSSKHGDKDNALRLYEDMRSRDIVPSNFTCASLLALYYRFGDYSKACSLFTEMGKYGVIADEVIYGLLIRIYGKLGLYEDAQKTFEEIERSGQLSDEKTYATMAQVHFKFGNFEKALDIMEQMKSNNISYSRFSFIVLLQCYIAKGDIASAEATYQALSKIGLPDATSCKDMLNLYMRLGLSEKAKVFVAQIRKDRIEFDEELLMIVMKVYCKGGMLREVEQLIEELRASDTFEAIPFVQTFLTVMNGQNSRSIECESWFENLDQSEAVAVELMVMLCLAARNETKMKEKLNLLLRTNIGKSVANRLISQFAKEGDIVTAKYLYEIMIKHGCGLEDAATASIISLYARQKQLKRAQEVFAAVADSATPGKVIYKSMIDAYITCGREDYAYLFYKQQTRKGHNLGPVSFSILVKALTSCGKKVEAEEVIRNSFNENLELDTVAYNTYIKAMLETGKLRFAISIYERMLSSNISPSGQTYNTMISVYGRGRNLDKAVEMFDMAQSTGVALDEKTYTNLICYYGKAGKVNEASALFSKMQEEGINPGQVCYNIMMNVYAADGLYSEAEKLLLSMQKNGCSPDSRTYLAIIRAYTKRSKHPEAENAIMSMQKEGISPSCAHYNLLLLSFTKAGLIGEADRIYKEILSTGLKPDLESRQIMLRCYLDFGHVEEGIDFFERECCCVGPDRFILSAAVHLYKSTGKEVKAEEVLNSMNTLKASFLSNLEIGSKTKTG</sequence>
<dbReference type="NCBIfam" id="TIGR00756">
    <property type="entry name" value="PPR"/>
    <property type="match status" value="12"/>
</dbReference>
<feature type="repeat" description="PPR" evidence="3">
    <location>
        <begin position="393"/>
        <end position="427"/>
    </location>
</feature>
<comment type="similarity">
    <text evidence="1">Belongs to the PPR family. P subfamily.</text>
</comment>
<reference evidence="6" key="1">
    <citation type="submission" date="2019-10" db="EMBL/GenBank/DDBJ databases">
        <authorList>
            <person name="Zhang R."/>
            <person name="Pan Y."/>
            <person name="Wang J."/>
            <person name="Ma R."/>
            <person name="Yu S."/>
        </authorList>
    </citation>
    <scope>NUCLEOTIDE SEQUENCE</scope>
    <source>
        <strain evidence="6">LA-IB0</strain>
        <tissue evidence="6">Leaf</tissue>
    </source>
</reference>
<dbReference type="Pfam" id="PF13041">
    <property type="entry name" value="PPR_2"/>
    <property type="match status" value="3"/>
</dbReference>
<evidence type="ECO:0000313" key="6">
    <source>
        <dbReference type="EMBL" id="KAG8381662.1"/>
    </source>
</evidence>
<dbReference type="GO" id="GO:0003729">
    <property type="term" value="F:mRNA binding"/>
    <property type="evidence" value="ECO:0007669"/>
    <property type="project" value="TreeGrafter"/>
</dbReference>
<evidence type="ECO:0000256" key="1">
    <source>
        <dbReference type="ARBA" id="ARBA00007626"/>
    </source>
</evidence>
<gene>
    <name evidence="6" type="ORF">BUALT_Bualt06G0144800</name>
</gene>
<feature type="repeat" description="PPR" evidence="3">
    <location>
        <begin position="876"/>
        <end position="910"/>
    </location>
</feature>
<comment type="caution">
    <text evidence="6">The sequence shown here is derived from an EMBL/GenBank/DDBJ whole genome shotgun (WGS) entry which is preliminary data.</text>
</comment>